<reference evidence="1 2" key="1">
    <citation type="submission" date="2021-03" db="EMBL/GenBank/DDBJ databases">
        <authorList>
            <person name="Kim M.K."/>
        </authorList>
    </citation>
    <scope>NUCLEOTIDE SEQUENCE [LARGE SCALE GENOMIC DNA]</scope>
    <source>
        <strain evidence="1 2">BT442</strain>
    </source>
</reference>
<keyword evidence="2" id="KW-1185">Reference proteome</keyword>
<evidence type="ECO:0008006" key="3">
    <source>
        <dbReference type="Google" id="ProtNLM"/>
    </source>
</evidence>
<accession>A0ABS3QFJ3</accession>
<dbReference type="EMBL" id="JAGETZ010000005">
    <property type="protein sequence ID" value="MBO2010024.1"/>
    <property type="molecule type" value="Genomic_DNA"/>
</dbReference>
<sequence>MLRLITCQNATMLLEQQADQSAAKSMSASLWLHLRYCPYCNRYAKQTVLIAEWAKAAATARASSDTALSEAAKQRMRERLAAAG</sequence>
<evidence type="ECO:0000313" key="2">
    <source>
        <dbReference type="Proteomes" id="UP000664369"/>
    </source>
</evidence>
<evidence type="ECO:0000313" key="1">
    <source>
        <dbReference type="EMBL" id="MBO2010024.1"/>
    </source>
</evidence>
<comment type="caution">
    <text evidence="1">The sequence shown here is derived from an EMBL/GenBank/DDBJ whole genome shotgun (WGS) entry which is preliminary data.</text>
</comment>
<organism evidence="1 2">
    <name type="scientific">Hymenobacter negativus</name>
    <dbReference type="NCBI Taxonomy" id="2795026"/>
    <lineage>
        <taxon>Bacteria</taxon>
        <taxon>Pseudomonadati</taxon>
        <taxon>Bacteroidota</taxon>
        <taxon>Cytophagia</taxon>
        <taxon>Cytophagales</taxon>
        <taxon>Hymenobacteraceae</taxon>
        <taxon>Hymenobacter</taxon>
    </lineage>
</organism>
<protein>
    <recommendedName>
        <fullName evidence="3">Zf-HC2 domain-containing protein</fullName>
    </recommendedName>
</protein>
<dbReference type="Proteomes" id="UP000664369">
    <property type="component" value="Unassembled WGS sequence"/>
</dbReference>
<dbReference type="RefSeq" id="WP_208175659.1">
    <property type="nucleotide sequence ID" value="NZ_JAGETZ010000005.1"/>
</dbReference>
<gene>
    <name evidence="1" type="ORF">J4E00_13255</name>
</gene>
<proteinExistence type="predicted"/>
<name>A0ABS3QFJ3_9BACT</name>